<dbReference type="EMBL" id="LN714485">
    <property type="protein sequence ID" value="CEL69444.1"/>
    <property type="molecule type" value="Genomic_DNA"/>
</dbReference>
<reference evidence="2" key="2">
    <citation type="submission" date="2011-03" db="EMBL/GenBank/DDBJ databases">
        <title>Comparative genomics and transcriptomics of Neospora caninum and Toxoplasma gondii.</title>
        <authorList>
            <person name="Reid A.J."/>
            <person name="Sohal A."/>
            <person name="Harris D."/>
            <person name="Quail M."/>
            <person name="Sanders M."/>
            <person name="Berriman M."/>
            <person name="Wastling J.M."/>
            <person name="Pain A."/>
        </authorList>
    </citation>
    <scope>NUCLEOTIDE SEQUENCE</scope>
    <source>
        <strain evidence="2">Liverpool</strain>
    </source>
</reference>
<keyword evidence="4" id="KW-1185">Reference proteome</keyword>
<protein>
    <submittedName>
        <fullName evidence="2">Uncharacterized protein</fullName>
    </submittedName>
</protein>
<dbReference type="Proteomes" id="UP000007494">
    <property type="component" value="Chromosome X"/>
</dbReference>
<dbReference type="eggNOG" id="ENOG502QYQQ">
    <property type="taxonomic scope" value="Eukaryota"/>
</dbReference>
<feature type="region of interest" description="Disordered" evidence="1">
    <location>
        <begin position="207"/>
        <end position="227"/>
    </location>
</feature>
<reference evidence="3" key="4">
    <citation type="journal article" date="2015" name="PLoS ONE">
        <title>Comprehensive Evaluation of Toxoplasma gondii VEG and Neospora caninum LIV Genomes with Tachyzoite Stage Transcriptome and Proteome Defines Novel Transcript Features.</title>
        <authorList>
            <person name="Ramaprasad A."/>
            <person name="Mourier T."/>
            <person name="Naeem R."/>
            <person name="Malas T.B."/>
            <person name="Moussa E."/>
            <person name="Panigrahi A."/>
            <person name="Vermont S.J."/>
            <person name="Otto T.D."/>
            <person name="Wastling J."/>
            <person name="Pain A."/>
        </authorList>
    </citation>
    <scope>NUCLEOTIDE SEQUENCE</scope>
    <source>
        <strain evidence="3">Liverpool</strain>
    </source>
</reference>
<dbReference type="EMBL" id="FR823391">
    <property type="protein sequence ID" value="CBZ54728.1"/>
    <property type="molecule type" value="Genomic_DNA"/>
</dbReference>
<evidence type="ECO:0000313" key="2">
    <source>
        <dbReference type="EMBL" id="CBZ54728.1"/>
    </source>
</evidence>
<evidence type="ECO:0000313" key="3">
    <source>
        <dbReference type="EMBL" id="CEL69444.1"/>
    </source>
</evidence>
<dbReference type="RefSeq" id="XP_003884758.1">
    <property type="nucleotide sequence ID" value="XM_003884709.1"/>
</dbReference>
<evidence type="ECO:0000256" key="1">
    <source>
        <dbReference type="SAM" id="MobiDB-lite"/>
    </source>
</evidence>
<dbReference type="InParanoid" id="F0VKX7"/>
<dbReference type="GeneID" id="13446433"/>
<dbReference type="VEuPathDB" id="ToxoDB:NCLIV_051550"/>
<reference evidence="4" key="3">
    <citation type="journal article" date="2012" name="PLoS Pathog.">
        <title>Comparative genomics of the apicomplexan parasites Toxoplasma gondii and Neospora caninum: Coccidia differing in host range and transmission strategy.</title>
        <authorList>
            <person name="Reid A.J."/>
            <person name="Vermont S.J."/>
            <person name="Cotton J.A."/>
            <person name="Harris D."/>
            <person name="Hill-Cawthorne G.A."/>
            <person name="Konen-Waisman S."/>
            <person name="Latham S.M."/>
            <person name="Mourier T."/>
            <person name="Norton R."/>
            <person name="Quail M.A."/>
            <person name="Sanders M."/>
            <person name="Shanmugam D."/>
            <person name="Sohal A."/>
            <person name="Wasmuth J.D."/>
            <person name="Brunk B."/>
            <person name="Grigg M.E."/>
            <person name="Howard J.C."/>
            <person name="Parkinson J."/>
            <person name="Roos D.S."/>
            <person name="Trees A.J."/>
            <person name="Berriman M."/>
            <person name="Pain A."/>
            <person name="Wastling J.M."/>
        </authorList>
    </citation>
    <scope>NUCLEOTIDE SEQUENCE [LARGE SCALE GENOMIC DNA]</scope>
    <source>
        <strain evidence="4">Liverpool</strain>
    </source>
</reference>
<organism evidence="2 4">
    <name type="scientific">Neospora caninum (strain Liverpool)</name>
    <dbReference type="NCBI Taxonomy" id="572307"/>
    <lineage>
        <taxon>Eukaryota</taxon>
        <taxon>Sar</taxon>
        <taxon>Alveolata</taxon>
        <taxon>Apicomplexa</taxon>
        <taxon>Conoidasida</taxon>
        <taxon>Coccidia</taxon>
        <taxon>Eucoccidiorida</taxon>
        <taxon>Eimeriorina</taxon>
        <taxon>Sarcocystidae</taxon>
        <taxon>Neospora</taxon>
    </lineage>
</organism>
<dbReference type="OrthoDB" id="333571at2759"/>
<evidence type="ECO:0000313" key="4">
    <source>
        <dbReference type="Proteomes" id="UP000007494"/>
    </source>
</evidence>
<dbReference type="AlphaFoldDB" id="F0VKX7"/>
<proteinExistence type="predicted"/>
<dbReference type="OMA" id="RMANAVK"/>
<name>F0VKX7_NEOCL</name>
<sequence length="693" mass="75115">MIGLHHMSCLNGAVQRVCTVHGLGSLLPLTAANLRAPCQRSLHGTVGPQERRSRCASGLFLSPKRAVGFILKQWRPLHRHNSVQLTFCDGLSSEGRSPPAHESARPPSPALSLSWKKVQRGRNSTALCDQGHGMRSSRSLPRLGEFAPACAFQRRGLLTGPRGEPFSRCFAPQRGLGGRKALVLNDHVHSRFAAHYASSCAAVNGTGGASSPGVVRRARSPGERGVSGLKIASGLQGLASKSESRKDTTENSGLQEARCKEILNNLPSYVRLVESGPLQVFFYPIVHGNSETASRSPGTSGCGTSAEASQLIRVLHPDFVFFSADPSAPKGGESSSSQFLGWLSNLGILPRVFGGFLPFSDIREPLAAADRVRATVGFLDRPKAATTNRLHQQLLQNNQYCRVYLDYASACRTLKQNSRMKPLGGEQVLKESSALSHQLMLSFPEGFETLVVERARYMGGRLAECLSSACMERRVSLAPVKDQGDLRESNTDALTKNRVVSVVVCDSVLAERTAHALKRIVGDPVFMKHLLSRNAGSHNSSQGDRGPPTVAIYKNPHEQLASAPPSQLPLLFFQIFVLPSLLAWLIMWQVQLLVGRGFGSHPLGDLPILHQAGEVVELDLGVEQPVAETGRGRRRFASGVNAPEESAVASDIACDSKPRSIHTVRSEWERFVPSYVVSLFSSGPLGRYTDRRS</sequence>
<accession>F0VKX7</accession>
<gene>
    <name evidence="3" type="ORF">BN1204_051550</name>
    <name evidence="2" type="ORF">NCLIV_051550</name>
</gene>
<reference evidence="2" key="1">
    <citation type="submission" date="2011-02" db="EMBL/GenBank/DDBJ databases">
        <authorList>
            <person name="Aslett M."/>
        </authorList>
    </citation>
    <scope>NUCLEOTIDE SEQUENCE</scope>
    <source>
        <strain evidence="2">Liverpool</strain>
    </source>
</reference>